<accession>A0A916JAP9</accession>
<dbReference type="EMBL" id="CAJRAF010000001">
    <property type="protein sequence ID" value="CAG4995455.1"/>
    <property type="molecule type" value="Genomic_DNA"/>
</dbReference>
<gene>
    <name evidence="2" type="ORF">DYBT9275_01642</name>
</gene>
<evidence type="ECO:0000256" key="1">
    <source>
        <dbReference type="SAM" id="SignalP"/>
    </source>
</evidence>
<feature type="signal peptide" evidence="1">
    <location>
        <begin position="1"/>
        <end position="19"/>
    </location>
</feature>
<protein>
    <recommendedName>
        <fullName evidence="4">DUF3575 domain-containing protein</fullName>
    </recommendedName>
</protein>
<proteinExistence type="predicted"/>
<dbReference type="RefSeq" id="WP_215238269.1">
    <property type="nucleotide sequence ID" value="NZ_CAJRAF010000001.1"/>
</dbReference>
<sequence>MRKIVMFVLSFCLLGTAFAQINPEESRKHIILKVMPLGMFDVDNTFQLGAEIPFPDNRFTVQQEAGYGHSSFNIWYNDADSGGRPDKNTIKTRTQLRFYFYQKRFARSYVAGEYLFKRVVNKETRWVGTDCATTGGCSFFEYKEVRFGRFVNALHVKAGWQFYFANRMTMDLYTGLGLRKPTYRTLTPNAENLSPRDNWLWWSGDWADGGEVIPSLAFGFSIGVTLGKFNK</sequence>
<keyword evidence="1" id="KW-0732">Signal</keyword>
<dbReference type="Proteomes" id="UP000680038">
    <property type="component" value="Unassembled WGS sequence"/>
</dbReference>
<evidence type="ECO:0008006" key="4">
    <source>
        <dbReference type="Google" id="ProtNLM"/>
    </source>
</evidence>
<keyword evidence="3" id="KW-1185">Reference proteome</keyword>
<feature type="chain" id="PRO_5037919291" description="DUF3575 domain-containing protein" evidence="1">
    <location>
        <begin position="20"/>
        <end position="231"/>
    </location>
</feature>
<evidence type="ECO:0000313" key="2">
    <source>
        <dbReference type="EMBL" id="CAG4995455.1"/>
    </source>
</evidence>
<dbReference type="AlphaFoldDB" id="A0A916JAP9"/>
<organism evidence="2 3">
    <name type="scientific">Dyadobacter helix</name>
    <dbReference type="NCBI Taxonomy" id="2822344"/>
    <lineage>
        <taxon>Bacteria</taxon>
        <taxon>Pseudomonadati</taxon>
        <taxon>Bacteroidota</taxon>
        <taxon>Cytophagia</taxon>
        <taxon>Cytophagales</taxon>
        <taxon>Spirosomataceae</taxon>
        <taxon>Dyadobacter</taxon>
    </lineage>
</organism>
<reference evidence="2" key="1">
    <citation type="submission" date="2021-04" db="EMBL/GenBank/DDBJ databases">
        <authorList>
            <person name="Rodrigo-Torres L."/>
            <person name="Arahal R. D."/>
            <person name="Lucena T."/>
        </authorList>
    </citation>
    <scope>NUCLEOTIDE SEQUENCE</scope>
    <source>
        <strain evidence="2">CECT 9275</strain>
    </source>
</reference>
<comment type="caution">
    <text evidence="2">The sequence shown here is derived from an EMBL/GenBank/DDBJ whole genome shotgun (WGS) entry which is preliminary data.</text>
</comment>
<evidence type="ECO:0000313" key="3">
    <source>
        <dbReference type="Proteomes" id="UP000680038"/>
    </source>
</evidence>
<name>A0A916JAP9_9BACT</name>